<reference evidence="1 2" key="1">
    <citation type="submission" date="2018-06" db="EMBL/GenBank/DDBJ databases">
        <title>Genomic Encyclopedia of Type Strains, Phase IV (KMG-IV): sequencing the most valuable type-strain genomes for metagenomic binning, comparative biology and taxonomic classification.</title>
        <authorList>
            <person name="Goeker M."/>
        </authorList>
    </citation>
    <scope>NUCLEOTIDE SEQUENCE [LARGE SCALE GENOMIC DNA]</scope>
    <source>
        <strain evidence="1 2">DSM 25532</strain>
    </source>
</reference>
<keyword evidence="2" id="KW-1185">Reference proteome</keyword>
<dbReference type="RefSeq" id="WP_113958010.1">
    <property type="nucleotide sequence ID" value="NZ_QNRR01000002.1"/>
</dbReference>
<dbReference type="OrthoDB" id="8859217at2"/>
<comment type="caution">
    <text evidence="1">The sequence shown here is derived from an EMBL/GenBank/DDBJ whole genome shotgun (WGS) entry which is preliminary data.</text>
</comment>
<name>A0A366HU90_9BACT</name>
<sequence length="228" mass="25327">MDSLFSRMTALLASTVLLLPMVCSEQTPSERKMSFTVPTLQPDSIQSFGYKCRWIAIRTDDLQAVISTLGLQDCRVGSWAEGIQTAYKYPDGEVFVTPPVNGYILCVSRSLPEFPTSDLPDEITPILKRLAARFADVQYFFTYRVSDGQAWARFTNGTCTRAFAIFQGDLSWNSGELTPVEKGLDLEFPSEQDVMKVAGNWSIDPSEFEKKPVDVTQGIVGKLTPPST</sequence>
<protein>
    <submittedName>
        <fullName evidence="1">Uncharacterized protein</fullName>
    </submittedName>
</protein>
<dbReference type="Proteomes" id="UP000253426">
    <property type="component" value="Unassembled WGS sequence"/>
</dbReference>
<proteinExistence type="predicted"/>
<accession>A0A366HU90</accession>
<dbReference type="EMBL" id="QNRR01000002">
    <property type="protein sequence ID" value="RBP46503.1"/>
    <property type="molecule type" value="Genomic_DNA"/>
</dbReference>
<dbReference type="AlphaFoldDB" id="A0A366HU90"/>
<gene>
    <name evidence="1" type="ORF">DES53_102894</name>
</gene>
<organism evidence="1 2">
    <name type="scientific">Roseimicrobium gellanilyticum</name>
    <dbReference type="NCBI Taxonomy" id="748857"/>
    <lineage>
        <taxon>Bacteria</taxon>
        <taxon>Pseudomonadati</taxon>
        <taxon>Verrucomicrobiota</taxon>
        <taxon>Verrucomicrobiia</taxon>
        <taxon>Verrucomicrobiales</taxon>
        <taxon>Verrucomicrobiaceae</taxon>
        <taxon>Roseimicrobium</taxon>
    </lineage>
</organism>
<evidence type="ECO:0000313" key="1">
    <source>
        <dbReference type="EMBL" id="RBP46503.1"/>
    </source>
</evidence>
<evidence type="ECO:0000313" key="2">
    <source>
        <dbReference type="Proteomes" id="UP000253426"/>
    </source>
</evidence>